<keyword evidence="3" id="KW-1185">Reference proteome</keyword>
<dbReference type="AlphaFoldDB" id="A0A6A5STC7"/>
<evidence type="ECO:0000313" key="2">
    <source>
        <dbReference type="EMBL" id="KAF1943865.1"/>
    </source>
</evidence>
<name>A0A6A5STC7_9PLEO</name>
<organism evidence="2 3">
    <name type="scientific">Clathrospora elynae</name>
    <dbReference type="NCBI Taxonomy" id="706981"/>
    <lineage>
        <taxon>Eukaryota</taxon>
        <taxon>Fungi</taxon>
        <taxon>Dikarya</taxon>
        <taxon>Ascomycota</taxon>
        <taxon>Pezizomycotina</taxon>
        <taxon>Dothideomycetes</taxon>
        <taxon>Pleosporomycetidae</taxon>
        <taxon>Pleosporales</taxon>
        <taxon>Diademaceae</taxon>
        <taxon>Clathrospora</taxon>
    </lineage>
</organism>
<reference evidence="2" key="1">
    <citation type="journal article" date="2020" name="Stud. Mycol.">
        <title>101 Dothideomycetes genomes: a test case for predicting lifestyles and emergence of pathogens.</title>
        <authorList>
            <person name="Haridas S."/>
            <person name="Albert R."/>
            <person name="Binder M."/>
            <person name="Bloem J."/>
            <person name="Labutti K."/>
            <person name="Salamov A."/>
            <person name="Andreopoulos B."/>
            <person name="Baker S."/>
            <person name="Barry K."/>
            <person name="Bills G."/>
            <person name="Bluhm B."/>
            <person name="Cannon C."/>
            <person name="Castanera R."/>
            <person name="Culley D."/>
            <person name="Daum C."/>
            <person name="Ezra D."/>
            <person name="Gonzalez J."/>
            <person name="Henrissat B."/>
            <person name="Kuo A."/>
            <person name="Liang C."/>
            <person name="Lipzen A."/>
            <person name="Lutzoni F."/>
            <person name="Magnuson J."/>
            <person name="Mondo S."/>
            <person name="Nolan M."/>
            <person name="Ohm R."/>
            <person name="Pangilinan J."/>
            <person name="Park H.-J."/>
            <person name="Ramirez L."/>
            <person name="Alfaro M."/>
            <person name="Sun H."/>
            <person name="Tritt A."/>
            <person name="Yoshinaga Y."/>
            <person name="Zwiers L.-H."/>
            <person name="Turgeon B."/>
            <person name="Goodwin S."/>
            <person name="Spatafora J."/>
            <person name="Crous P."/>
            <person name="Grigoriev I."/>
        </authorList>
    </citation>
    <scope>NUCLEOTIDE SEQUENCE</scope>
    <source>
        <strain evidence="2">CBS 161.51</strain>
    </source>
</reference>
<dbReference type="Proteomes" id="UP000800038">
    <property type="component" value="Unassembled WGS sequence"/>
</dbReference>
<gene>
    <name evidence="2" type="ORF">EJ02DRAFT_118056</name>
</gene>
<evidence type="ECO:0000256" key="1">
    <source>
        <dbReference type="SAM" id="Phobius"/>
    </source>
</evidence>
<protein>
    <submittedName>
        <fullName evidence="2">Uncharacterized protein</fullName>
    </submittedName>
</protein>
<keyword evidence="1" id="KW-0812">Transmembrane</keyword>
<accession>A0A6A5STC7</accession>
<evidence type="ECO:0000313" key="3">
    <source>
        <dbReference type="Proteomes" id="UP000800038"/>
    </source>
</evidence>
<dbReference type="EMBL" id="ML976021">
    <property type="protein sequence ID" value="KAF1943865.1"/>
    <property type="molecule type" value="Genomic_DNA"/>
</dbReference>
<sequence length="104" mass="11624">MCSDRSVHGPFDIHKATSGWKSLEGWAYGTSRSGVLIVLGFSLCRGLTALSFLFRHRVHTIQAKTPSRYHWGRCIRGHFESGSPILESSILRGKYSLLVDATLF</sequence>
<keyword evidence="1" id="KW-0472">Membrane</keyword>
<proteinExistence type="predicted"/>
<feature type="transmembrane region" description="Helical" evidence="1">
    <location>
        <begin position="34"/>
        <end position="54"/>
    </location>
</feature>
<keyword evidence="1" id="KW-1133">Transmembrane helix</keyword>